<feature type="domain" description="Transducer of regulated CREB activity N-terminal" evidence="11">
    <location>
        <begin position="6"/>
        <end position="49"/>
    </location>
</feature>
<evidence type="ECO:0000256" key="6">
    <source>
        <dbReference type="ARBA" id="ARBA00023015"/>
    </source>
</evidence>
<evidence type="ECO:0000256" key="10">
    <source>
        <dbReference type="SAM" id="MobiDB-lite"/>
    </source>
</evidence>
<keyword evidence="8" id="KW-0804">Transcription</keyword>
<dbReference type="InterPro" id="IPR024786">
    <property type="entry name" value="TORC"/>
</dbReference>
<dbReference type="GO" id="GO:0008140">
    <property type="term" value="F:cAMP response element binding protein binding"/>
    <property type="evidence" value="ECO:0007669"/>
    <property type="project" value="InterPro"/>
</dbReference>
<feature type="compositionally biased region" description="Acidic residues" evidence="10">
    <location>
        <begin position="144"/>
        <end position="154"/>
    </location>
</feature>
<feature type="region of interest" description="Disordered" evidence="10">
    <location>
        <begin position="65"/>
        <end position="91"/>
    </location>
</feature>
<feature type="compositionally biased region" description="Low complexity" evidence="10">
    <location>
        <begin position="343"/>
        <end position="368"/>
    </location>
</feature>
<feature type="region of interest" description="Disordered" evidence="10">
    <location>
        <begin position="343"/>
        <end position="398"/>
    </location>
</feature>
<dbReference type="AlphaFoldDB" id="A0A3B1JHY5"/>
<dbReference type="GO" id="GO:0051289">
    <property type="term" value="P:protein homotetramerization"/>
    <property type="evidence" value="ECO:0007669"/>
    <property type="project" value="InterPro"/>
</dbReference>
<evidence type="ECO:0000256" key="2">
    <source>
        <dbReference type="ARBA" id="ARBA00004496"/>
    </source>
</evidence>
<dbReference type="PANTHER" id="PTHR13589">
    <property type="entry name" value="CREB-REGULATED TRANSCRIPTION COACTIVATOR"/>
    <property type="match status" value="1"/>
</dbReference>
<evidence type="ECO:0000256" key="8">
    <source>
        <dbReference type="ARBA" id="ARBA00023163"/>
    </source>
</evidence>
<keyword evidence="5" id="KW-0597">Phosphoprotein</keyword>
<dbReference type="GO" id="GO:0005634">
    <property type="term" value="C:nucleus"/>
    <property type="evidence" value="ECO:0007669"/>
    <property type="project" value="UniProtKB-SubCell"/>
</dbReference>
<dbReference type="GO" id="GO:0005737">
    <property type="term" value="C:cytoplasm"/>
    <property type="evidence" value="ECO:0007669"/>
    <property type="project" value="UniProtKB-SubCell"/>
</dbReference>
<feature type="compositionally biased region" description="Low complexity" evidence="10">
    <location>
        <begin position="271"/>
        <end position="280"/>
    </location>
</feature>
<feature type="compositionally biased region" description="Polar residues" evidence="10">
    <location>
        <begin position="281"/>
        <end position="295"/>
    </location>
</feature>
<evidence type="ECO:0000313" key="14">
    <source>
        <dbReference type="Ensembl" id="ENSAMXP00000041948.1"/>
    </source>
</evidence>
<dbReference type="Pfam" id="PF12886">
    <property type="entry name" value="TORC_C"/>
    <property type="match status" value="1"/>
</dbReference>
<name>A0A3B1JHY5_ASTMX</name>
<feature type="compositionally biased region" description="Polar residues" evidence="10">
    <location>
        <begin position="369"/>
        <end position="390"/>
    </location>
</feature>
<dbReference type="Bgee" id="ENSAMXG00000016899">
    <property type="expression patterns" value="Expressed in brain and 14 other cell types or tissues"/>
</dbReference>
<dbReference type="PANTHER" id="PTHR13589:SF14">
    <property type="entry name" value="CREB-REGULATED TRANSCRIPTION COACTIVATOR 1"/>
    <property type="match status" value="1"/>
</dbReference>
<feature type="domain" description="Transducer of regulated CREB activity C-terminal" evidence="13">
    <location>
        <begin position="483"/>
        <end position="558"/>
    </location>
</feature>
<dbReference type="GeneTree" id="ENSGT00390000010652"/>
<reference evidence="15" key="1">
    <citation type="submission" date="2013-03" db="EMBL/GenBank/DDBJ databases">
        <authorList>
            <person name="Jeffery W."/>
            <person name="Warren W."/>
            <person name="Wilson R.K."/>
        </authorList>
    </citation>
    <scope>NUCLEOTIDE SEQUENCE</scope>
    <source>
        <strain evidence="15">female</strain>
    </source>
</reference>
<dbReference type="InterPro" id="IPR024784">
    <property type="entry name" value="TORC_M"/>
</dbReference>
<evidence type="ECO:0000259" key="12">
    <source>
        <dbReference type="Pfam" id="PF12885"/>
    </source>
</evidence>
<evidence type="ECO:0000256" key="4">
    <source>
        <dbReference type="ARBA" id="ARBA00022490"/>
    </source>
</evidence>
<evidence type="ECO:0000256" key="7">
    <source>
        <dbReference type="ARBA" id="ARBA00023159"/>
    </source>
</evidence>
<comment type="subcellular location">
    <subcellularLocation>
        <location evidence="2">Cytoplasm</location>
    </subcellularLocation>
    <subcellularLocation>
        <location evidence="1">Nucleus</location>
    </subcellularLocation>
</comment>
<keyword evidence="15" id="KW-1185">Reference proteome</keyword>
<comment type="similarity">
    <text evidence="3">Belongs to the TORC family.</text>
</comment>
<dbReference type="Pfam" id="PF12885">
    <property type="entry name" value="TORC_M"/>
    <property type="match status" value="1"/>
</dbReference>
<keyword evidence="6" id="KW-0805">Transcription regulation</keyword>
<dbReference type="Proteomes" id="UP000018467">
    <property type="component" value="Unassembled WGS sequence"/>
</dbReference>
<keyword evidence="7" id="KW-0010">Activator</keyword>
<sequence>MATSNNPRKFSEKIALHNQKQAEETAAFEEVMKDLSITRAARTTVLDTSRTTRHHGLVDRVYRDRNRITSPHRRPLSVDKHGRQIDSCPYGSVYLSPPPDTSWRRTNSDSALHQSAMNPAPPDTFVGGSQELQPKRVLLLTPPDTEEPETEMENDDQKASMHPKSHDVPGINIFPSPDQEVNTSLMPATHNTGGSLPDLTNIQFPPPLPTPLDPDDPVSFPTTSTSSSTGNLTTNLTHLGISAASHVPPSPPALSQTQPAPALTLNIDVQQQQQQPCPQQLSPTLSPTLSPQMSISQPITMDSMSLEQQLSQYSLLSLLSDLQKQQHTLPQNIRLIQLPPLTVSSSSSTPQTSLSTQSPTATSAPISSYRNQTGSPANQSPTSPVSNQGFSPGGSPQHIPVVGSIFGDSFYEHQLASRQTNALSHQLEQFNMNMIENPSSSNSLYNQCSTLNYTQAAMMGLTGSHGNLQDTQQLGYSNHGNIPNIILTVTGESPPSLSKELTSSLAGVGDVSFDADSQFPLDELKIDPLTLDGLHMLNDPDIVLADPATEDTFRMDRL</sequence>
<reference evidence="14" key="4">
    <citation type="submission" date="2025-09" db="UniProtKB">
        <authorList>
            <consortium name="Ensembl"/>
        </authorList>
    </citation>
    <scope>IDENTIFICATION</scope>
</reference>
<evidence type="ECO:0000256" key="1">
    <source>
        <dbReference type="ARBA" id="ARBA00004123"/>
    </source>
</evidence>
<dbReference type="Pfam" id="PF12884">
    <property type="entry name" value="TORC_N"/>
    <property type="match status" value="1"/>
</dbReference>
<evidence type="ECO:0000259" key="11">
    <source>
        <dbReference type="Pfam" id="PF12884"/>
    </source>
</evidence>
<organism evidence="14 15">
    <name type="scientific">Astyanax mexicanus</name>
    <name type="common">Blind cave fish</name>
    <name type="synonym">Astyanax fasciatus mexicanus</name>
    <dbReference type="NCBI Taxonomy" id="7994"/>
    <lineage>
        <taxon>Eukaryota</taxon>
        <taxon>Metazoa</taxon>
        <taxon>Chordata</taxon>
        <taxon>Craniata</taxon>
        <taxon>Vertebrata</taxon>
        <taxon>Euteleostomi</taxon>
        <taxon>Actinopterygii</taxon>
        <taxon>Neopterygii</taxon>
        <taxon>Teleostei</taxon>
        <taxon>Ostariophysi</taxon>
        <taxon>Characiformes</taxon>
        <taxon>Characoidei</taxon>
        <taxon>Acestrorhamphidae</taxon>
        <taxon>Acestrorhamphinae</taxon>
        <taxon>Astyanax</taxon>
    </lineage>
</organism>
<evidence type="ECO:0000256" key="9">
    <source>
        <dbReference type="ARBA" id="ARBA00023242"/>
    </source>
</evidence>
<protein>
    <submittedName>
        <fullName evidence="14">CREB regulated transcription coactivator 1</fullName>
    </submittedName>
</protein>
<evidence type="ECO:0000256" key="5">
    <source>
        <dbReference type="ARBA" id="ARBA00022553"/>
    </source>
</evidence>
<feature type="compositionally biased region" description="Basic and acidic residues" evidence="10">
    <location>
        <begin position="155"/>
        <end position="165"/>
    </location>
</feature>
<evidence type="ECO:0000313" key="15">
    <source>
        <dbReference type="Proteomes" id="UP000018467"/>
    </source>
</evidence>
<reference evidence="15" key="2">
    <citation type="journal article" date="2014" name="Nat. Commun.">
        <title>The cavefish genome reveals candidate genes for eye loss.</title>
        <authorList>
            <person name="McGaugh S.E."/>
            <person name="Gross J.B."/>
            <person name="Aken B."/>
            <person name="Blin M."/>
            <person name="Borowsky R."/>
            <person name="Chalopin D."/>
            <person name="Hinaux H."/>
            <person name="Jeffery W.R."/>
            <person name="Keene A."/>
            <person name="Ma L."/>
            <person name="Minx P."/>
            <person name="Murphy D."/>
            <person name="O'Quin K.E."/>
            <person name="Retaux S."/>
            <person name="Rohner N."/>
            <person name="Searle S.M."/>
            <person name="Stahl B.A."/>
            <person name="Tabin C."/>
            <person name="Volff J.N."/>
            <person name="Yoshizawa M."/>
            <person name="Warren W.C."/>
        </authorList>
    </citation>
    <scope>NUCLEOTIDE SEQUENCE [LARGE SCALE GENOMIC DNA]</scope>
    <source>
        <strain evidence="15">female</strain>
    </source>
</reference>
<keyword evidence="4" id="KW-0963">Cytoplasm</keyword>
<dbReference type="InterPro" id="IPR024785">
    <property type="entry name" value="TORC_C"/>
</dbReference>
<evidence type="ECO:0000256" key="3">
    <source>
        <dbReference type="ARBA" id="ARBA00007167"/>
    </source>
</evidence>
<feature type="region of interest" description="Disordered" evidence="10">
    <location>
        <begin position="142"/>
        <end position="165"/>
    </location>
</feature>
<feature type="domain" description="Transducer of regulated CREB activity middle" evidence="12">
    <location>
        <begin position="105"/>
        <end position="243"/>
    </location>
</feature>
<feature type="region of interest" description="Disordered" evidence="10">
    <location>
        <begin position="202"/>
        <end position="234"/>
    </location>
</feature>
<accession>A0A3B1JHY5</accession>
<evidence type="ECO:0000259" key="13">
    <source>
        <dbReference type="Pfam" id="PF12886"/>
    </source>
</evidence>
<proteinExistence type="inferred from homology"/>
<dbReference type="GO" id="GO:0045944">
    <property type="term" value="P:positive regulation of transcription by RNA polymerase II"/>
    <property type="evidence" value="ECO:0007669"/>
    <property type="project" value="TreeGrafter"/>
</dbReference>
<reference evidence="14" key="3">
    <citation type="submission" date="2025-08" db="UniProtKB">
        <authorList>
            <consortium name="Ensembl"/>
        </authorList>
    </citation>
    <scope>IDENTIFICATION</scope>
</reference>
<keyword evidence="9" id="KW-0539">Nucleus</keyword>
<dbReference type="InterPro" id="IPR024783">
    <property type="entry name" value="TORC_N"/>
</dbReference>
<feature type="region of interest" description="Disordered" evidence="10">
    <location>
        <begin position="271"/>
        <end position="295"/>
    </location>
</feature>
<dbReference type="Ensembl" id="ENSAMXT00000030404.1">
    <property type="protein sequence ID" value="ENSAMXP00000041948.1"/>
    <property type="gene ID" value="ENSAMXG00000016899.2"/>
</dbReference>
<feature type="compositionally biased region" description="Low complexity" evidence="10">
    <location>
        <begin position="222"/>
        <end position="234"/>
    </location>
</feature>